<evidence type="ECO:0000313" key="2">
    <source>
        <dbReference type="Proteomes" id="UP001597176"/>
    </source>
</evidence>
<accession>A0ABW3X3L6</accession>
<evidence type="ECO:0000313" key="1">
    <source>
        <dbReference type="EMBL" id="MFD1303469.1"/>
    </source>
</evidence>
<proteinExistence type="predicted"/>
<name>A0ABW3X3L6_9HYPH</name>
<comment type="caution">
    <text evidence="1">The sequence shown here is derived from an EMBL/GenBank/DDBJ whole genome shotgun (WGS) entry which is preliminary data.</text>
</comment>
<evidence type="ECO:0008006" key="3">
    <source>
        <dbReference type="Google" id="ProtNLM"/>
    </source>
</evidence>
<gene>
    <name evidence="1" type="ORF">ACFQ4G_18005</name>
</gene>
<sequence>MRFGETDIKWSQRVAHWRVWFAWYPVKLADGSWLWLDYVQRKDRFDGGYKASRWCFWSYRSL</sequence>
<dbReference type="Proteomes" id="UP001597176">
    <property type="component" value="Unassembled WGS sequence"/>
</dbReference>
<keyword evidence="2" id="KW-1185">Reference proteome</keyword>
<reference evidence="2" key="1">
    <citation type="journal article" date="2019" name="Int. J. Syst. Evol. Microbiol.">
        <title>The Global Catalogue of Microorganisms (GCM) 10K type strain sequencing project: providing services to taxonomists for standard genome sequencing and annotation.</title>
        <authorList>
            <consortium name="The Broad Institute Genomics Platform"/>
            <consortium name="The Broad Institute Genome Sequencing Center for Infectious Disease"/>
            <person name="Wu L."/>
            <person name="Ma J."/>
        </authorList>
    </citation>
    <scope>NUCLEOTIDE SEQUENCE [LARGE SCALE GENOMIC DNA]</scope>
    <source>
        <strain evidence="2">CCUG 56108</strain>
    </source>
</reference>
<protein>
    <recommendedName>
        <fullName evidence="3">Transposase</fullName>
    </recommendedName>
</protein>
<dbReference type="RefSeq" id="WP_238208564.1">
    <property type="nucleotide sequence ID" value="NZ_JBHTND010000030.1"/>
</dbReference>
<dbReference type="EMBL" id="JBHTND010000030">
    <property type="protein sequence ID" value="MFD1303469.1"/>
    <property type="molecule type" value="Genomic_DNA"/>
</dbReference>
<organism evidence="1 2">
    <name type="scientific">Methylobacterium marchantiae</name>
    <dbReference type="NCBI Taxonomy" id="600331"/>
    <lineage>
        <taxon>Bacteria</taxon>
        <taxon>Pseudomonadati</taxon>
        <taxon>Pseudomonadota</taxon>
        <taxon>Alphaproteobacteria</taxon>
        <taxon>Hyphomicrobiales</taxon>
        <taxon>Methylobacteriaceae</taxon>
        <taxon>Methylobacterium</taxon>
    </lineage>
</organism>